<keyword evidence="8 15" id="KW-1278">Translocase</keyword>
<feature type="domain" description="2Fe-2S ferredoxin-type" evidence="16">
    <location>
        <begin position="1"/>
        <end position="87"/>
    </location>
</feature>
<dbReference type="PROSITE" id="PS51085">
    <property type="entry name" value="2FE2S_FER_2"/>
    <property type="match status" value="1"/>
</dbReference>
<keyword evidence="10 15" id="KW-0411">Iron-sulfur</keyword>
<dbReference type="InterPro" id="IPR050123">
    <property type="entry name" value="Prok_molybdopt-oxidoreductase"/>
</dbReference>
<dbReference type="GO" id="GO:0008137">
    <property type="term" value="F:NADH dehydrogenase (ubiquinone) activity"/>
    <property type="evidence" value="ECO:0007669"/>
    <property type="project" value="UniProtKB-UniRule"/>
</dbReference>
<evidence type="ECO:0000256" key="4">
    <source>
        <dbReference type="ARBA" id="ARBA00022485"/>
    </source>
</evidence>
<evidence type="ECO:0000256" key="1">
    <source>
        <dbReference type="ARBA" id="ARBA00001966"/>
    </source>
</evidence>
<dbReference type="Gene3D" id="3.10.20.740">
    <property type="match status" value="1"/>
</dbReference>
<dbReference type="SUPFAM" id="SSF53706">
    <property type="entry name" value="Formate dehydrogenase/DMSO reductase, domains 1-3"/>
    <property type="match status" value="1"/>
</dbReference>
<dbReference type="PANTHER" id="PTHR43105:SF10">
    <property type="entry name" value="NADH-QUINONE OXIDOREDUCTASE SUBUNIT G"/>
    <property type="match status" value="1"/>
</dbReference>
<keyword evidence="11 15" id="KW-0520">NAD</keyword>
<protein>
    <recommendedName>
        <fullName evidence="15">NADH-quinone oxidoreductase</fullName>
        <ecNumber evidence="15">7.1.1.-</ecNumber>
    </recommendedName>
</protein>
<keyword evidence="12" id="KW-0830">Ubiquinone</keyword>
<proteinExistence type="inferred from homology"/>
<dbReference type="InterPro" id="IPR019574">
    <property type="entry name" value="NADH_UbQ_OxRdtase_Gsu_4Fe4S-bd"/>
</dbReference>
<dbReference type="KEGG" id="bhb:M9394_00795"/>
<dbReference type="SUPFAM" id="SSF54862">
    <property type="entry name" value="4Fe-4S ferredoxins"/>
    <property type="match status" value="1"/>
</dbReference>
<sequence>MMISIYIEGKKYTVEDSKNILETCLSLGFDIPYFCWHPALGSVGACRQCAVKQQHFGNAIKDTKSHLVMSCMTPVADGSSIIIFDDEVEEFRKSILELLMINHPHDCPICEEGGNCHLQDMTAMVGQTYRRYRFNKRTHYNQYLGPFIGHEMNRCITCYRCIRYYNDYAGGDDLGVFGVHDNIYFGRVQDGMLRSEFSGNLIEICPTGVFTDKTQSQNYTRKWDMIFAPSICQQCSVGCNIIVGERYGKLCRVENRYNGNINGYFLCDRGRFGCNYVNIDNRPKIPSNKQGDNWVVLNERQAIQEAANGLKYNCNRIIGIGSSRASMESNFSLLKLVGPDNFYNGINNLEQERLLLIIEILCNSGIQVPSLREVESYDTVLILGEDLTQTGARVALSIRQVVKGKARKDAGDQGIFDWQSAAIINSSQGIKNNILITGVDKTKLDDVAILTYYDSVQNQARFGFAIAHALDHTAPEVKDFDSKLNEKLDIVVQKLMEAHKPLIISGSNAGSKELIASAANIARALKNRGSEVGITFIVGEVNSIGLVMLGKKSLDAALVDICSTDTSSVGLIVLESDLYRHAQANQVDVALNKVNYLIVLDHQCTLIQKKANLVLPVSSFVESDGTVINYEGRAQRFFRLYKPQSYKKNTVILESWRWLYLIHDCYINYIRKKNLHIDQIIDAIIYYFPKLIGIKQASPDASFRIYGQKLARAPHRYSGRTAMYANVDVHEPYISQDDDTMFSFSMEGNHNVQSFHKQVAFAWAPGWNSPQAWNKFQDKVGENLYSGNPGIRVLHTDNGSTLNWFNMIPQSFKIMKNVDRWLIVPYWHLFGSEETSQRSKCIQDCMPNPYVMLNQLDALQLKIQKNMLLKFTCADQILCLPIKFSTNLPTGHIGLPLGFPDIPLFLSGMYAQDVQGVLL</sequence>
<dbReference type="PROSITE" id="PS51669">
    <property type="entry name" value="4FE4S_MOW_BIS_MGD"/>
    <property type="match status" value="1"/>
</dbReference>
<dbReference type="InterPro" id="IPR036010">
    <property type="entry name" value="2Fe-2S_ferredoxin-like_sf"/>
</dbReference>
<dbReference type="EMBL" id="CP097751">
    <property type="protein sequence ID" value="URJ27678.1"/>
    <property type="molecule type" value="Genomic_DNA"/>
</dbReference>
<comment type="similarity">
    <text evidence="3 15">Belongs to the complex I 75 kDa subunit family.</text>
</comment>
<dbReference type="GO" id="GO:0016020">
    <property type="term" value="C:membrane"/>
    <property type="evidence" value="ECO:0007669"/>
    <property type="project" value="InterPro"/>
</dbReference>
<evidence type="ECO:0000256" key="15">
    <source>
        <dbReference type="RuleBase" id="RU003525"/>
    </source>
</evidence>
<dbReference type="PROSITE" id="PS00643">
    <property type="entry name" value="COMPLEX1_75K_3"/>
    <property type="match status" value="1"/>
</dbReference>
<dbReference type="PANTHER" id="PTHR43105">
    <property type="entry name" value="RESPIRATORY NITRATE REDUCTASE"/>
    <property type="match status" value="1"/>
</dbReference>
<dbReference type="PROSITE" id="PS51839">
    <property type="entry name" value="4FE4S_HC3"/>
    <property type="match status" value="1"/>
</dbReference>
<dbReference type="EC" id="7.1.1.-" evidence="15"/>
<evidence type="ECO:0000256" key="5">
    <source>
        <dbReference type="ARBA" id="ARBA00022714"/>
    </source>
</evidence>
<comment type="cofactor">
    <cofactor evidence="1 15">
        <name>[4Fe-4S] cluster</name>
        <dbReference type="ChEBI" id="CHEBI:49883"/>
    </cofactor>
</comment>
<gene>
    <name evidence="19" type="primary">nuoG</name>
    <name evidence="19" type="ORF">M9394_00795</name>
</gene>
<dbReference type="InterPro" id="IPR000283">
    <property type="entry name" value="NADH_UbQ_OxRdtase_75kDa_su_CS"/>
</dbReference>
<dbReference type="PROSITE" id="PS00641">
    <property type="entry name" value="COMPLEX1_75K_1"/>
    <property type="match status" value="1"/>
</dbReference>
<comment type="subunit">
    <text evidence="13">Composed of 13 different subunits. Subunits NuoCD, E, F, and G constitute the peripheral sector of the complex.</text>
</comment>
<dbReference type="InterPro" id="IPR001041">
    <property type="entry name" value="2Fe-2S_ferredoxin-type"/>
</dbReference>
<evidence type="ECO:0000313" key="20">
    <source>
        <dbReference type="Proteomes" id="UP001056323"/>
    </source>
</evidence>
<dbReference type="CDD" id="cd02771">
    <property type="entry name" value="MopB_NDH-1_NuoG2-N7"/>
    <property type="match status" value="1"/>
</dbReference>
<evidence type="ECO:0000256" key="6">
    <source>
        <dbReference type="ARBA" id="ARBA00022719"/>
    </source>
</evidence>
<evidence type="ECO:0000256" key="10">
    <source>
        <dbReference type="ARBA" id="ARBA00023014"/>
    </source>
</evidence>
<evidence type="ECO:0000256" key="2">
    <source>
        <dbReference type="ARBA" id="ARBA00002378"/>
    </source>
</evidence>
<comment type="function">
    <text evidence="15">NDH-1 shuttles electrons from NADH, via FMN and iron-sulfur (Fe-S) centers, to quinones in the respiratory chain. Couples the redox reaction to proton translocation (for every two electrons transferred, four hydrogen ions are translocated across the cytoplasmic membrane), and thus conserves the redox energy in a proton gradient.</text>
</comment>
<feature type="domain" description="4Fe-4S His(Cys)3-ligated-type" evidence="18">
    <location>
        <begin position="87"/>
        <end position="126"/>
    </location>
</feature>
<dbReference type="Pfam" id="PF10588">
    <property type="entry name" value="NADH-G_4Fe-4S_3"/>
    <property type="match status" value="1"/>
</dbReference>
<keyword evidence="5 15" id="KW-0001">2Fe-2S</keyword>
<dbReference type="GO" id="GO:0048038">
    <property type="term" value="F:quinone binding"/>
    <property type="evidence" value="ECO:0007669"/>
    <property type="project" value="UniProtKB-UniRule"/>
</dbReference>
<evidence type="ECO:0000256" key="13">
    <source>
        <dbReference type="ARBA" id="ARBA00026021"/>
    </source>
</evidence>
<dbReference type="SMART" id="SM00929">
    <property type="entry name" value="NADH-G_4Fe-4S_3"/>
    <property type="match status" value="1"/>
</dbReference>
<dbReference type="FunFam" id="3.10.20.740:FF:000002">
    <property type="entry name" value="NADH-quinone oxidoreductase"/>
    <property type="match status" value="1"/>
</dbReference>
<evidence type="ECO:0000259" key="18">
    <source>
        <dbReference type="PROSITE" id="PS51839"/>
    </source>
</evidence>
<evidence type="ECO:0000256" key="7">
    <source>
        <dbReference type="ARBA" id="ARBA00022723"/>
    </source>
</evidence>
<dbReference type="GO" id="GO:0042773">
    <property type="term" value="P:ATP synthesis coupled electron transport"/>
    <property type="evidence" value="ECO:0007669"/>
    <property type="project" value="InterPro"/>
</dbReference>
<evidence type="ECO:0000256" key="3">
    <source>
        <dbReference type="ARBA" id="ARBA00005404"/>
    </source>
</evidence>
<dbReference type="Gene3D" id="3.30.200.210">
    <property type="match status" value="1"/>
</dbReference>
<dbReference type="Pfam" id="PF22117">
    <property type="entry name" value="Fer4_Nqo3"/>
    <property type="match status" value="1"/>
</dbReference>
<keyword evidence="9 15" id="KW-0408">Iron</keyword>
<evidence type="ECO:0000256" key="8">
    <source>
        <dbReference type="ARBA" id="ARBA00022967"/>
    </source>
</evidence>
<dbReference type="CDD" id="cd00207">
    <property type="entry name" value="fer2"/>
    <property type="match status" value="1"/>
</dbReference>
<evidence type="ECO:0000256" key="14">
    <source>
        <dbReference type="ARBA" id="ARBA00047712"/>
    </source>
</evidence>
<keyword evidence="6 15" id="KW-0874">Quinone</keyword>
<dbReference type="InterPro" id="IPR006963">
    <property type="entry name" value="Mopterin_OxRdtase_4Fe-4S_dom"/>
</dbReference>
<accession>A0AAE9I9T3</accession>
<reference evidence="19" key="1">
    <citation type="submission" date="2022-05" db="EMBL/GenBank/DDBJ databases">
        <title>Impact of host demography and evolutionary history on endosymbiont molecular evolution: a test in carpenter ants (Genus Camponotus) and their Blochmannia endosymbionts.</title>
        <authorList>
            <person name="Manthey J.D."/>
            <person name="Giron J.C."/>
            <person name="Hruska J.P."/>
        </authorList>
    </citation>
    <scope>NUCLEOTIDE SEQUENCE</scope>
    <source>
        <strain evidence="19">C-049</strain>
    </source>
</reference>
<dbReference type="GO" id="GO:0051537">
    <property type="term" value="F:2 iron, 2 sulfur cluster binding"/>
    <property type="evidence" value="ECO:0007669"/>
    <property type="project" value="UniProtKB-UniRule"/>
</dbReference>
<evidence type="ECO:0000313" key="19">
    <source>
        <dbReference type="EMBL" id="URJ27678.1"/>
    </source>
</evidence>
<dbReference type="Proteomes" id="UP001056323">
    <property type="component" value="Chromosome"/>
</dbReference>
<keyword evidence="4 15" id="KW-0004">4Fe-4S</keyword>
<dbReference type="GO" id="GO:0051539">
    <property type="term" value="F:4 iron, 4 sulfur cluster binding"/>
    <property type="evidence" value="ECO:0007669"/>
    <property type="project" value="UniProtKB-KW"/>
</dbReference>
<keyword evidence="7 15" id="KW-0479">Metal-binding</keyword>
<dbReference type="GO" id="GO:0046872">
    <property type="term" value="F:metal ion binding"/>
    <property type="evidence" value="ECO:0007669"/>
    <property type="project" value="UniProtKB-UniRule"/>
</dbReference>
<comment type="catalytic activity">
    <reaction evidence="14 15">
        <text>a quinone + NADH + 5 H(+)(in) = a quinol + NAD(+) + 4 H(+)(out)</text>
        <dbReference type="Rhea" id="RHEA:57888"/>
        <dbReference type="ChEBI" id="CHEBI:15378"/>
        <dbReference type="ChEBI" id="CHEBI:24646"/>
        <dbReference type="ChEBI" id="CHEBI:57540"/>
        <dbReference type="ChEBI" id="CHEBI:57945"/>
        <dbReference type="ChEBI" id="CHEBI:132124"/>
    </reaction>
</comment>
<organism evidence="19 20">
    <name type="scientific">Candidatus Blochmanniella camponoti</name>
    <dbReference type="NCBI Taxonomy" id="108080"/>
    <lineage>
        <taxon>Bacteria</taxon>
        <taxon>Pseudomonadati</taxon>
        <taxon>Pseudomonadota</taxon>
        <taxon>Gammaproteobacteria</taxon>
        <taxon>Enterobacterales</taxon>
        <taxon>Enterobacteriaceae</taxon>
        <taxon>ant endosymbionts</taxon>
        <taxon>Candidatus Blochmanniella</taxon>
    </lineage>
</organism>
<dbReference type="RefSeq" id="WP_250250115.1">
    <property type="nucleotide sequence ID" value="NZ_CP097751.1"/>
</dbReference>
<evidence type="ECO:0000259" key="16">
    <source>
        <dbReference type="PROSITE" id="PS51085"/>
    </source>
</evidence>
<dbReference type="PROSITE" id="PS00642">
    <property type="entry name" value="COMPLEX1_75K_2"/>
    <property type="match status" value="1"/>
</dbReference>
<dbReference type="SUPFAM" id="SSF54292">
    <property type="entry name" value="2Fe-2S ferredoxin-like"/>
    <property type="match status" value="1"/>
</dbReference>
<comment type="cofactor">
    <cofactor evidence="15">
        <name>[2Fe-2S] cluster</name>
        <dbReference type="ChEBI" id="CHEBI:190135"/>
    </cofactor>
    <text evidence="15">Binds 1 [2Fe-2S] cluster per subunit.</text>
</comment>
<dbReference type="InterPro" id="IPR010228">
    <property type="entry name" value="NADH_UbQ_OxRdtase_Gsu"/>
</dbReference>
<name>A0AAE9I9T3_9ENTR</name>
<dbReference type="Pfam" id="PF04879">
    <property type="entry name" value="Molybdop_Fe4S4"/>
    <property type="match status" value="1"/>
</dbReference>
<dbReference type="Pfam" id="PF00384">
    <property type="entry name" value="Molybdopterin"/>
    <property type="match status" value="1"/>
</dbReference>
<dbReference type="AlphaFoldDB" id="A0AAE9I9T3"/>
<dbReference type="CDD" id="cd02788">
    <property type="entry name" value="MopB_CT_NDH-1_NuoG2-N7"/>
    <property type="match status" value="1"/>
</dbReference>
<feature type="domain" description="4Fe-4S Mo/W bis-MGD-type" evidence="17">
    <location>
        <begin position="225"/>
        <end position="281"/>
    </location>
</feature>
<dbReference type="SUPFAM" id="SSF50692">
    <property type="entry name" value="ADC-like"/>
    <property type="match status" value="1"/>
</dbReference>
<dbReference type="InterPro" id="IPR054351">
    <property type="entry name" value="NADH_UbQ_OxRdtase_ferredoxin"/>
</dbReference>
<dbReference type="NCBIfam" id="TIGR01973">
    <property type="entry name" value="NuoG"/>
    <property type="match status" value="1"/>
</dbReference>
<evidence type="ECO:0000256" key="9">
    <source>
        <dbReference type="ARBA" id="ARBA00023004"/>
    </source>
</evidence>
<evidence type="ECO:0000256" key="11">
    <source>
        <dbReference type="ARBA" id="ARBA00023027"/>
    </source>
</evidence>
<dbReference type="InterPro" id="IPR006656">
    <property type="entry name" value="Mopterin_OxRdtase"/>
</dbReference>
<dbReference type="SMART" id="SM00926">
    <property type="entry name" value="Molybdop_Fe4S4"/>
    <property type="match status" value="1"/>
</dbReference>
<evidence type="ECO:0000259" key="17">
    <source>
        <dbReference type="PROSITE" id="PS51669"/>
    </source>
</evidence>
<dbReference type="InterPro" id="IPR009010">
    <property type="entry name" value="Asp_de-COase-like_dom_sf"/>
</dbReference>
<dbReference type="GO" id="GO:0003954">
    <property type="term" value="F:NADH dehydrogenase activity"/>
    <property type="evidence" value="ECO:0007669"/>
    <property type="project" value="TreeGrafter"/>
</dbReference>
<comment type="function">
    <text evidence="2">NDH-1 shuttles electrons from NADH, via FMN and iron-sulfur (Fe-S) centers, to quinones in the respiratory chain. The immediate electron acceptor for the enzyme in this species is believed to be ubiquinone. Couples the redox reaction to proton translocation (for every two electrons transferred, four hydrogen ions are translocated across the cytoplasmic membrane), and thus conserves the redox energy in a proton gradient.</text>
</comment>
<dbReference type="Pfam" id="PF13510">
    <property type="entry name" value="Fer2_4"/>
    <property type="match status" value="1"/>
</dbReference>
<evidence type="ECO:0000256" key="12">
    <source>
        <dbReference type="ARBA" id="ARBA00023075"/>
    </source>
</evidence>
<dbReference type="Gene3D" id="3.40.50.740">
    <property type="match status" value="1"/>
</dbReference>